<evidence type="ECO:0000313" key="2">
    <source>
        <dbReference type="EMBL" id="KAK3737085.1"/>
    </source>
</evidence>
<name>A0AAE0Y8P2_9GAST</name>
<protein>
    <submittedName>
        <fullName evidence="2">Uncharacterized protein</fullName>
    </submittedName>
</protein>
<keyword evidence="3" id="KW-1185">Reference proteome</keyword>
<evidence type="ECO:0000256" key="1">
    <source>
        <dbReference type="SAM" id="MobiDB-lite"/>
    </source>
</evidence>
<dbReference type="AlphaFoldDB" id="A0AAE0Y8P2"/>
<evidence type="ECO:0000313" key="3">
    <source>
        <dbReference type="Proteomes" id="UP001283361"/>
    </source>
</evidence>
<sequence length="135" mass="15280">MNTIQSVVPTELWNEAIATTMKDKVEKTSLRSKKSFDLQILYPSEPSQQLTCGDLESVQIGVELANLRDRMTWEGGREEEPLQHQAVHVLQVFFGVETFAESAAAPGGATMGRWDQTEQLSEPQERKLKFDDLRK</sequence>
<reference evidence="2" key="1">
    <citation type="journal article" date="2023" name="G3 (Bethesda)">
        <title>A reference genome for the long-term kleptoplast-retaining sea slug Elysia crispata morphotype clarki.</title>
        <authorList>
            <person name="Eastman K.E."/>
            <person name="Pendleton A.L."/>
            <person name="Shaikh M.A."/>
            <person name="Suttiyut T."/>
            <person name="Ogas R."/>
            <person name="Tomko P."/>
            <person name="Gavelis G."/>
            <person name="Widhalm J.R."/>
            <person name="Wisecaver J.H."/>
        </authorList>
    </citation>
    <scope>NUCLEOTIDE SEQUENCE</scope>
    <source>
        <strain evidence="2">ECLA1</strain>
    </source>
</reference>
<proteinExistence type="predicted"/>
<organism evidence="2 3">
    <name type="scientific">Elysia crispata</name>
    <name type="common">lettuce slug</name>
    <dbReference type="NCBI Taxonomy" id="231223"/>
    <lineage>
        <taxon>Eukaryota</taxon>
        <taxon>Metazoa</taxon>
        <taxon>Spiralia</taxon>
        <taxon>Lophotrochozoa</taxon>
        <taxon>Mollusca</taxon>
        <taxon>Gastropoda</taxon>
        <taxon>Heterobranchia</taxon>
        <taxon>Euthyneura</taxon>
        <taxon>Panpulmonata</taxon>
        <taxon>Sacoglossa</taxon>
        <taxon>Placobranchoidea</taxon>
        <taxon>Plakobranchidae</taxon>
        <taxon>Elysia</taxon>
    </lineage>
</organism>
<gene>
    <name evidence="2" type="ORF">RRG08_016391</name>
</gene>
<dbReference type="Proteomes" id="UP001283361">
    <property type="component" value="Unassembled WGS sequence"/>
</dbReference>
<accession>A0AAE0Y8P2</accession>
<feature type="region of interest" description="Disordered" evidence="1">
    <location>
        <begin position="105"/>
        <end position="135"/>
    </location>
</feature>
<dbReference type="EMBL" id="JAWDGP010006665">
    <property type="protein sequence ID" value="KAK3737085.1"/>
    <property type="molecule type" value="Genomic_DNA"/>
</dbReference>
<feature type="compositionally biased region" description="Basic and acidic residues" evidence="1">
    <location>
        <begin position="123"/>
        <end position="135"/>
    </location>
</feature>
<comment type="caution">
    <text evidence="2">The sequence shown here is derived from an EMBL/GenBank/DDBJ whole genome shotgun (WGS) entry which is preliminary data.</text>
</comment>